<dbReference type="Gene3D" id="3.40.50.1820">
    <property type="entry name" value="alpha/beta hydrolase"/>
    <property type="match status" value="1"/>
</dbReference>
<reference evidence="5 6" key="1">
    <citation type="submission" date="2021-06" db="EMBL/GenBank/DDBJ databases">
        <title>Genome-based taxonomic framework of Microbacterium strains isolated from marine environment, the description of four new species and reclassification of four preexisting species.</title>
        <authorList>
            <person name="Lee S.D."/>
            <person name="Kim S.-M."/>
            <person name="Byeon Y.-S."/>
            <person name="Yang H.L."/>
            <person name="Kim I.S."/>
        </authorList>
    </citation>
    <scope>NUCLEOTIDE SEQUENCE [LARGE SCALE GENOMIC DNA]</scope>
    <source>
        <strain evidence="5 6">SSW1-49</strain>
    </source>
</reference>
<feature type="domain" description="Carboxylesterase type B" evidence="4">
    <location>
        <begin position="27"/>
        <end position="497"/>
    </location>
</feature>
<dbReference type="SUPFAM" id="SSF53474">
    <property type="entry name" value="alpha/beta-Hydrolases"/>
    <property type="match status" value="1"/>
</dbReference>
<keyword evidence="6" id="KW-1185">Reference proteome</keyword>
<name>A0ABT0FAC0_9MICO</name>
<comment type="caution">
    <text evidence="5">The sequence shown here is derived from an EMBL/GenBank/DDBJ whole genome shotgun (WGS) entry which is preliminary data.</text>
</comment>
<gene>
    <name evidence="5" type="ORF">KZC51_02555</name>
</gene>
<dbReference type="EMBL" id="JAHWXN010000001">
    <property type="protein sequence ID" value="MCK2035008.1"/>
    <property type="molecule type" value="Genomic_DNA"/>
</dbReference>
<sequence length="518" mass="55922">MTGEASVDDQESVIAQSALGAYAGLSDRGIVSWRGIRYAQAPVGERRWCAPVAVEPHSGVADATSFGAVCPQRPNPAVPLGPDAVMDEDCLSLNVWTADGALDAARPVMVWVHGGAYTFGSSSQPLFDGRRIVEDGEVVVVTVNYRLGGLGFVDLTGLAEHGEVVDSNLAIRDVLLALEWVQANIAGFGGDPARVTVFGESAGGGIVSTLLAVPSARGLFARAIVQSSPASSVYGTDRARTVGQRLFRELGVRTIDEARVCSAEQIVEASMAVYAEVPRETPGVLPFAPVVDGVLIPEHPLSTLQNGRGLPVPLMIGTNRDEATLFKYMKSPLMPITAPTLDAMFDAMASEYRREELPSREQVMAVYEDARHRAIGLGIARDIGFRMPTLWLAEGHSAVAPVWLYRFDFTTTMLRLLGIGATHATELPYVWGNLDTTPKDPTFLLGGRRRGRAVSKRMLARWTAFAHGGAPDVDGADAWRTYDLTDRSTLVIDEQDRAVPDLDHDLREGWGDRVLAFR</sequence>
<dbReference type="Proteomes" id="UP001300096">
    <property type="component" value="Unassembled WGS sequence"/>
</dbReference>
<dbReference type="PANTHER" id="PTHR11559">
    <property type="entry name" value="CARBOXYLESTERASE"/>
    <property type="match status" value="1"/>
</dbReference>
<protein>
    <recommendedName>
        <fullName evidence="3">Carboxylic ester hydrolase</fullName>
        <ecNumber evidence="3">3.1.1.-</ecNumber>
    </recommendedName>
</protein>
<dbReference type="InterPro" id="IPR050309">
    <property type="entry name" value="Type-B_Carboxylest/Lipase"/>
</dbReference>
<evidence type="ECO:0000256" key="3">
    <source>
        <dbReference type="RuleBase" id="RU361235"/>
    </source>
</evidence>
<keyword evidence="2 3" id="KW-0378">Hydrolase</keyword>
<evidence type="ECO:0000259" key="4">
    <source>
        <dbReference type="Pfam" id="PF00135"/>
    </source>
</evidence>
<dbReference type="InterPro" id="IPR029058">
    <property type="entry name" value="AB_hydrolase_fold"/>
</dbReference>
<dbReference type="Pfam" id="PF00135">
    <property type="entry name" value="COesterase"/>
    <property type="match status" value="1"/>
</dbReference>
<evidence type="ECO:0000256" key="2">
    <source>
        <dbReference type="ARBA" id="ARBA00022801"/>
    </source>
</evidence>
<proteinExistence type="inferred from homology"/>
<evidence type="ECO:0000256" key="1">
    <source>
        <dbReference type="ARBA" id="ARBA00005964"/>
    </source>
</evidence>
<dbReference type="InterPro" id="IPR019826">
    <property type="entry name" value="Carboxylesterase_B_AS"/>
</dbReference>
<dbReference type="EC" id="3.1.1.-" evidence="3"/>
<dbReference type="InterPro" id="IPR002018">
    <property type="entry name" value="CarbesteraseB"/>
</dbReference>
<dbReference type="PROSITE" id="PS00122">
    <property type="entry name" value="CARBOXYLESTERASE_B_1"/>
    <property type="match status" value="1"/>
</dbReference>
<evidence type="ECO:0000313" key="6">
    <source>
        <dbReference type="Proteomes" id="UP001300096"/>
    </source>
</evidence>
<organism evidence="5 6">
    <name type="scientific">Microbacterium croceum</name>
    <dbReference type="NCBI Taxonomy" id="2851645"/>
    <lineage>
        <taxon>Bacteria</taxon>
        <taxon>Bacillati</taxon>
        <taxon>Actinomycetota</taxon>
        <taxon>Actinomycetes</taxon>
        <taxon>Micrococcales</taxon>
        <taxon>Microbacteriaceae</taxon>
        <taxon>Microbacterium</taxon>
    </lineage>
</organism>
<evidence type="ECO:0000313" key="5">
    <source>
        <dbReference type="EMBL" id="MCK2035008.1"/>
    </source>
</evidence>
<comment type="similarity">
    <text evidence="1 3">Belongs to the type-B carboxylesterase/lipase family.</text>
</comment>
<accession>A0ABT0FAC0</accession>